<dbReference type="AlphaFoldDB" id="A0A1Y5TRS9"/>
<evidence type="ECO:0000313" key="4">
    <source>
        <dbReference type="Proteomes" id="UP000193077"/>
    </source>
</evidence>
<evidence type="ECO:0000256" key="2">
    <source>
        <dbReference type="HAMAP-Rule" id="MF_00048"/>
    </source>
</evidence>
<sequence>MSNRQSRGEAAYHGGVAAEAIVARAYEALGLQVADTRWRGAAGEIDLVLRDRDAVIFVEVKKSRSFAQAALRLGPHQMERIYMAGAEFLAGEPKGQLTETRFDVALVDMQGRVQIHENAIGLG</sequence>
<name>A0A1Y5TRS9_9RHOB</name>
<organism evidence="3 4">
    <name type="scientific">Falsiruegeria litorea R37</name>
    <dbReference type="NCBI Taxonomy" id="1200284"/>
    <lineage>
        <taxon>Bacteria</taxon>
        <taxon>Pseudomonadati</taxon>
        <taxon>Pseudomonadota</taxon>
        <taxon>Alphaproteobacteria</taxon>
        <taxon>Rhodobacterales</taxon>
        <taxon>Roseobacteraceae</taxon>
        <taxon>Falsiruegeria</taxon>
    </lineage>
</organism>
<protein>
    <recommendedName>
        <fullName evidence="2">UPF0102 protein TRL7639_03810</fullName>
    </recommendedName>
</protein>
<dbReference type="InterPro" id="IPR011856">
    <property type="entry name" value="tRNA_endonuc-like_dom_sf"/>
</dbReference>
<evidence type="ECO:0000313" key="3">
    <source>
        <dbReference type="EMBL" id="SLN66711.1"/>
    </source>
</evidence>
<dbReference type="InterPro" id="IPR003509">
    <property type="entry name" value="UPF0102_YraN-like"/>
</dbReference>
<dbReference type="Pfam" id="PF02021">
    <property type="entry name" value="UPF0102"/>
    <property type="match status" value="1"/>
</dbReference>
<dbReference type="RefSeq" id="WP_085797449.1">
    <property type="nucleotide sequence ID" value="NZ_FWFO01000004.1"/>
</dbReference>
<dbReference type="SUPFAM" id="SSF52980">
    <property type="entry name" value="Restriction endonuclease-like"/>
    <property type="match status" value="1"/>
</dbReference>
<dbReference type="InterPro" id="IPR011335">
    <property type="entry name" value="Restrct_endonuc-II-like"/>
</dbReference>
<reference evidence="3 4" key="1">
    <citation type="submission" date="2017-03" db="EMBL/GenBank/DDBJ databases">
        <authorList>
            <person name="Afonso C.L."/>
            <person name="Miller P.J."/>
            <person name="Scott M.A."/>
            <person name="Spackman E."/>
            <person name="Goraichik I."/>
            <person name="Dimitrov K.M."/>
            <person name="Suarez D.L."/>
            <person name="Swayne D.E."/>
        </authorList>
    </citation>
    <scope>NUCLEOTIDE SEQUENCE [LARGE SCALE GENOMIC DNA]</scope>
    <source>
        <strain evidence="3 4">CECT 7639</strain>
    </source>
</reference>
<dbReference type="GO" id="GO:0003676">
    <property type="term" value="F:nucleic acid binding"/>
    <property type="evidence" value="ECO:0007669"/>
    <property type="project" value="InterPro"/>
</dbReference>
<dbReference type="EMBL" id="FWFO01000004">
    <property type="protein sequence ID" value="SLN66711.1"/>
    <property type="molecule type" value="Genomic_DNA"/>
</dbReference>
<comment type="similarity">
    <text evidence="1 2">Belongs to the UPF0102 family.</text>
</comment>
<dbReference type="PANTHER" id="PTHR34039">
    <property type="entry name" value="UPF0102 PROTEIN YRAN"/>
    <property type="match status" value="1"/>
</dbReference>
<accession>A0A1Y5TRS9</accession>
<evidence type="ECO:0000256" key="1">
    <source>
        <dbReference type="ARBA" id="ARBA00006738"/>
    </source>
</evidence>
<gene>
    <name evidence="3" type="ORF">TRL7639_03810</name>
</gene>
<dbReference type="PANTHER" id="PTHR34039:SF1">
    <property type="entry name" value="UPF0102 PROTEIN YRAN"/>
    <property type="match status" value="1"/>
</dbReference>
<dbReference type="HAMAP" id="MF_00048">
    <property type="entry name" value="UPF0102"/>
    <property type="match status" value="1"/>
</dbReference>
<proteinExistence type="inferred from homology"/>
<dbReference type="OrthoDB" id="9812968at2"/>
<dbReference type="Gene3D" id="3.40.1350.10">
    <property type="match status" value="1"/>
</dbReference>
<keyword evidence="4" id="KW-1185">Reference proteome</keyword>
<dbReference type="Proteomes" id="UP000193077">
    <property type="component" value="Unassembled WGS sequence"/>
</dbReference>